<evidence type="ECO:0000313" key="5">
    <source>
        <dbReference type="Proteomes" id="UP000187203"/>
    </source>
</evidence>
<proteinExistence type="inferred from homology"/>
<dbReference type="GO" id="GO:0005634">
    <property type="term" value="C:nucleus"/>
    <property type="evidence" value="ECO:0007669"/>
    <property type="project" value="TreeGrafter"/>
</dbReference>
<protein>
    <recommendedName>
        <fullName evidence="3">LOB domain-containing protein</fullName>
    </recommendedName>
</protein>
<dbReference type="STRING" id="93759.A0A1R3I2F8"/>
<evidence type="ECO:0000313" key="4">
    <source>
        <dbReference type="EMBL" id="OMO76691.1"/>
    </source>
</evidence>
<dbReference type="AlphaFoldDB" id="A0A1R3I2F8"/>
<feature type="coiled-coil region" evidence="2">
    <location>
        <begin position="87"/>
        <end position="114"/>
    </location>
</feature>
<dbReference type="PROSITE" id="PS50891">
    <property type="entry name" value="LOB"/>
    <property type="match status" value="1"/>
</dbReference>
<sequence>MTGLGSSCGACKFLRRRCTSECVFAPYFCYDEATTHFAAVHKVFGASNVSKLLLHLPIHNRSDAAVTISYEALARIRDPIYGCVAHIYALQQQVANLQEEIELLINQMSNHAVEIPSNGNFVENSYFDGEILQFASLHETMSSVFYQEEQATLPNHQEFLTGNQFLDIQLCEEIHAPSYILEDQNFLCSDLYQNPPEINYYEGVESGILIDYPCMGNNGTMAIQSWE</sequence>
<reference evidence="5" key="1">
    <citation type="submission" date="2013-09" db="EMBL/GenBank/DDBJ databases">
        <title>Corchorus olitorius genome sequencing.</title>
        <authorList>
            <person name="Alam M."/>
            <person name="Haque M.S."/>
            <person name="Islam M.S."/>
            <person name="Emdad E.M."/>
            <person name="Islam M.M."/>
            <person name="Ahmed B."/>
            <person name="Halim A."/>
            <person name="Hossen Q.M.M."/>
            <person name="Hossain M.Z."/>
            <person name="Ahmed R."/>
            <person name="Khan M.M."/>
            <person name="Islam R."/>
            <person name="Rashid M.M."/>
            <person name="Khan S.A."/>
            <person name="Rahman M.S."/>
            <person name="Alam M."/>
            <person name="Yahiya A.S."/>
            <person name="Khan M.S."/>
            <person name="Azam M.S."/>
            <person name="Haque T."/>
            <person name="Lashkar M.Z.H."/>
            <person name="Akhand A.I."/>
            <person name="Morshed G."/>
            <person name="Roy S."/>
            <person name="Uddin K.S."/>
            <person name="Rabeya T."/>
            <person name="Hossain A.S."/>
            <person name="Chowdhury A."/>
            <person name="Snigdha A.R."/>
            <person name="Mortoza M.S."/>
            <person name="Matin S.A."/>
            <person name="Hoque S.M.E."/>
            <person name="Islam M.K."/>
            <person name="Roy D.K."/>
            <person name="Haider R."/>
            <person name="Moosa M.M."/>
            <person name="Elias S.M."/>
            <person name="Hasan A.M."/>
            <person name="Jahan S."/>
            <person name="Shafiuddin M."/>
            <person name="Mahmood N."/>
            <person name="Shommy N.S."/>
        </authorList>
    </citation>
    <scope>NUCLEOTIDE SEQUENCE [LARGE SCALE GENOMIC DNA]</scope>
    <source>
        <strain evidence="5">cv. O-4</strain>
    </source>
</reference>
<feature type="domain" description="LOB" evidence="3">
    <location>
        <begin position="6"/>
        <end position="108"/>
    </location>
</feature>
<comment type="similarity">
    <text evidence="1">Belongs to the LOB domain-containing protein family.</text>
</comment>
<dbReference type="PANTHER" id="PTHR31529">
    <property type="entry name" value="LOB DOMAIN CONTAINING PROTEIN"/>
    <property type="match status" value="1"/>
</dbReference>
<accession>A0A1R3I2F8</accession>
<dbReference type="Proteomes" id="UP000187203">
    <property type="component" value="Unassembled WGS sequence"/>
</dbReference>
<dbReference type="GO" id="GO:0009755">
    <property type="term" value="P:hormone-mediated signaling pathway"/>
    <property type="evidence" value="ECO:0007669"/>
    <property type="project" value="TreeGrafter"/>
</dbReference>
<gene>
    <name evidence="4" type="ORF">COLO4_25478</name>
</gene>
<keyword evidence="2" id="KW-0175">Coiled coil</keyword>
<dbReference type="Pfam" id="PF03195">
    <property type="entry name" value="LOB"/>
    <property type="match status" value="1"/>
</dbReference>
<name>A0A1R3I2F8_9ROSI</name>
<dbReference type="GO" id="GO:0045893">
    <property type="term" value="P:positive regulation of DNA-templated transcription"/>
    <property type="evidence" value="ECO:0007669"/>
    <property type="project" value="TreeGrafter"/>
</dbReference>
<dbReference type="PANTHER" id="PTHR31529:SF50">
    <property type="entry name" value="LOB DOMAIN PROTEIN"/>
    <property type="match status" value="1"/>
</dbReference>
<comment type="caution">
    <text evidence="4">The sequence shown here is derived from an EMBL/GenBank/DDBJ whole genome shotgun (WGS) entry which is preliminary data.</text>
</comment>
<keyword evidence="5" id="KW-1185">Reference proteome</keyword>
<organism evidence="4 5">
    <name type="scientific">Corchorus olitorius</name>
    <dbReference type="NCBI Taxonomy" id="93759"/>
    <lineage>
        <taxon>Eukaryota</taxon>
        <taxon>Viridiplantae</taxon>
        <taxon>Streptophyta</taxon>
        <taxon>Embryophyta</taxon>
        <taxon>Tracheophyta</taxon>
        <taxon>Spermatophyta</taxon>
        <taxon>Magnoliopsida</taxon>
        <taxon>eudicotyledons</taxon>
        <taxon>Gunneridae</taxon>
        <taxon>Pentapetalae</taxon>
        <taxon>rosids</taxon>
        <taxon>malvids</taxon>
        <taxon>Malvales</taxon>
        <taxon>Malvaceae</taxon>
        <taxon>Grewioideae</taxon>
        <taxon>Apeibeae</taxon>
        <taxon>Corchorus</taxon>
    </lineage>
</organism>
<evidence type="ECO:0000256" key="1">
    <source>
        <dbReference type="ARBA" id="ARBA00005474"/>
    </source>
</evidence>
<dbReference type="OrthoDB" id="1840682at2759"/>
<dbReference type="InterPro" id="IPR004883">
    <property type="entry name" value="LOB"/>
</dbReference>
<dbReference type="EMBL" id="AWUE01019061">
    <property type="protein sequence ID" value="OMO76691.1"/>
    <property type="molecule type" value="Genomic_DNA"/>
</dbReference>
<evidence type="ECO:0000256" key="2">
    <source>
        <dbReference type="SAM" id="Coils"/>
    </source>
</evidence>
<evidence type="ECO:0000259" key="3">
    <source>
        <dbReference type="PROSITE" id="PS50891"/>
    </source>
</evidence>